<feature type="compositionally biased region" description="Polar residues" evidence="1">
    <location>
        <begin position="928"/>
        <end position="945"/>
    </location>
</feature>
<proteinExistence type="evidence at transcript level"/>
<feature type="region of interest" description="Disordered" evidence="1">
    <location>
        <begin position="130"/>
        <end position="155"/>
    </location>
</feature>
<evidence type="ECO:0000313" key="2">
    <source>
        <dbReference type="EMBL" id="JAB89946.1"/>
    </source>
</evidence>
<reference evidence="2" key="1">
    <citation type="submission" date="2013-07" db="EMBL/GenBank/DDBJ databases">
        <authorList>
            <person name="Geib S."/>
        </authorList>
    </citation>
    <scope>NUCLEOTIDE SEQUENCE</scope>
</reference>
<feature type="compositionally biased region" description="Low complexity" evidence="1">
    <location>
        <begin position="82"/>
        <end position="95"/>
    </location>
</feature>
<protein>
    <submittedName>
        <fullName evidence="2">Uncharacterized protein</fullName>
    </submittedName>
</protein>
<feature type="compositionally biased region" description="Basic and acidic residues" evidence="1">
    <location>
        <begin position="838"/>
        <end position="882"/>
    </location>
</feature>
<feature type="compositionally biased region" description="Polar residues" evidence="1">
    <location>
        <begin position="627"/>
        <end position="636"/>
    </location>
</feature>
<feature type="region of interest" description="Disordered" evidence="1">
    <location>
        <begin position="41"/>
        <end position="95"/>
    </location>
</feature>
<accession>W8BA50</accession>
<feature type="compositionally biased region" description="Low complexity" evidence="1">
    <location>
        <begin position="139"/>
        <end position="149"/>
    </location>
</feature>
<feature type="compositionally biased region" description="Basic and acidic residues" evidence="1">
    <location>
        <begin position="892"/>
        <end position="927"/>
    </location>
</feature>
<feature type="compositionally biased region" description="Basic residues" evidence="1">
    <location>
        <begin position="698"/>
        <end position="713"/>
    </location>
</feature>
<evidence type="ECO:0000256" key="1">
    <source>
        <dbReference type="SAM" id="MobiDB-lite"/>
    </source>
</evidence>
<dbReference type="EMBL" id="GAMC01016608">
    <property type="protein sequence ID" value="JAB89947.1"/>
    <property type="molecule type" value="mRNA"/>
</dbReference>
<feature type="compositionally biased region" description="Low complexity" evidence="1">
    <location>
        <begin position="1019"/>
        <end position="1049"/>
    </location>
</feature>
<feature type="compositionally biased region" description="Basic residues" evidence="1">
    <location>
        <begin position="206"/>
        <end position="219"/>
    </location>
</feature>
<dbReference type="EMBL" id="GAMC01016609">
    <property type="protein sequence ID" value="JAB89946.1"/>
    <property type="molecule type" value="mRNA"/>
</dbReference>
<feature type="region of interest" description="Disordered" evidence="1">
    <location>
        <begin position="627"/>
        <end position="653"/>
    </location>
</feature>
<feature type="compositionally biased region" description="Low complexity" evidence="1">
    <location>
        <begin position="827"/>
        <end position="837"/>
    </location>
</feature>
<sequence>MNNEISGKTLLSVTASIAATIIPDTPIVSIAGATLSEITTTTTSTTTTPTPTPTPTAFLPSIRANKDHGDITNLPKNPMSDAAVNKSAGGNGNAAASQTTTAINASAAADGASIAGKNSSIDYAPIENTTVNAGKTDDAPTNTTTTTDTKISDVSDLEEPELKKLLDEAYSYKAPKDKKDKSEIFLDLLQKVENEDLGIISTRSESHRHHPHSQSRHQQKQGGSLQDLLQLPSDYRRQNHTSRHKKNSSVSSRQREGGSLPSNVNVANCLLSSFGQQTNVYTDKRVRRGIFPGVDTALNSNKTLVGVVGLSVGDPNANCLLSTIEQHTDKPARRVVGLAGGDPTTASGVAAGTVAGGSSGLNSVSLCSEESGSGGVGTSVTTVSGGAGSMATTASGHNVGGTMATGTGLGNSGVKSVNSIGGSSDYIINIGDMIDIQQQQQILPSKTQDYGQILSYYDRVDIDLHIPHRSIRGDFVPARSHHYVDEVIRFPQIDGGADGSLCESGEVAISVNNLGNTLKSAAASCSLPMPLDERYRSIKSVMGEKGDVAGVGASLNAGVAGSKTSGATVIPNAGSISSVNASNNAGGVGVGVGSNGIGIGGYAKALPMSRQTDENGNDCERQQHASIVVSSTGQSQAKAKAKKKPQKDNTIPVDVVNEAGYRGKDPVEVLVKFIESTEEDGKQGGGSGNSKVAENSKKKERKKEKVKQSKMKKSNSLEELRSCAKIDVGELKRSAVTTESNNVTMRSKGSGGSKGGKNNSSSTADINKNIDGGSGKEINPTPAIPTAGGGGGGKQAAAIVNATSNHRKGERRSWGTEELQYLGNEGGNNVINVIGNVEAERTRDKKEKRGKDKDKDKDRERDVEREKDKGKDRETDKHDKLPNTKSDGGNTKYEKYDKYEKLEKTDKSDKGEKAEKTDKSEKRKKSETIMQTPTANAHESQSVERANTPVISAIELLSMNTLISETAEFHVVTKKKKPKKQRASIDETHFAHNSYNSNSVTTGGFSRGTHSAPAYAQKGGSNNNNYTNNNNNNNNGSSNNSNRSYPYDFISNYNDNNSNNNNRFDTSNFFPSNWSTMFTNNNNNNNNNANKINKQDNEDTAEGAIILKKIIATATSTANPPTTSEFDLVDTTAETAANVVELA</sequence>
<name>W8BA50_CERCA</name>
<feature type="compositionally biased region" description="Polar residues" evidence="1">
    <location>
        <begin position="735"/>
        <end position="745"/>
    </location>
</feature>
<feature type="region of interest" description="Disordered" evidence="1">
    <location>
        <begin position="236"/>
        <end position="261"/>
    </location>
</feature>
<dbReference type="AlphaFoldDB" id="W8BA50"/>
<feature type="region of interest" description="Disordered" evidence="1">
    <location>
        <begin position="204"/>
        <end position="224"/>
    </location>
</feature>
<organism evidence="2">
    <name type="scientific">Ceratitis capitata</name>
    <name type="common">Mediterranean fruit fly</name>
    <name type="synonym">Tephritis capitata</name>
    <dbReference type="NCBI Taxonomy" id="7213"/>
    <lineage>
        <taxon>Eukaryota</taxon>
        <taxon>Metazoa</taxon>
        <taxon>Ecdysozoa</taxon>
        <taxon>Arthropoda</taxon>
        <taxon>Hexapoda</taxon>
        <taxon>Insecta</taxon>
        <taxon>Pterygota</taxon>
        <taxon>Neoptera</taxon>
        <taxon>Endopterygota</taxon>
        <taxon>Diptera</taxon>
        <taxon>Brachycera</taxon>
        <taxon>Muscomorpha</taxon>
        <taxon>Tephritoidea</taxon>
        <taxon>Tephritidae</taxon>
        <taxon>Ceratitis</taxon>
        <taxon>Ceratitis</taxon>
    </lineage>
</organism>
<reference evidence="2" key="2">
    <citation type="journal article" date="2014" name="BMC Genomics">
        <title>A genomic perspective to assessing quality of mass-reared SIT flies used in Mediterranean fruit fly (Ceratitis capitata) eradication in California.</title>
        <authorList>
            <person name="Calla B."/>
            <person name="Hall B."/>
            <person name="Hou S."/>
            <person name="Geib S.M."/>
        </authorList>
    </citation>
    <scope>NUCLEOTIDE SEQUENCE</scope>
</reference>
<feature type="compositionally biased region" description="Basic and acidic residues" evidence="1">
    <location>
        <begin position="715"/>
        <end position="733"/>
    </location>
</feature>
<feature type="region of interest" description="Disordered" evidence="1">
    <location>
        <begin position="1001"/>
        <end position="1049"/>
    </location>
</feature>
<feature type="region of interest" description="Disordered" evidence="1">
    <location>
        <begin position="678"/>
        <end position="945"/>
    </location>
</feature>
<dbReference type="OrthoDB" id="6426920at2759"/>
<feature type="compositionally biased region" description="Basic residues" evidence="1">
    <location>
        <begin position="238"/>
        <end position="247"/>
    </location>
</feature>